<keyword evidence="4" id="KW-1185">Reference proteome</keyword>
<dbReference type="InterPro" id="IPR003423">
    <property type="entry name" value="OMP_efflux"/>
</dbReference>
<evidence type="ECO:0000256" key="2">
    <source>
        <dbReference type="RuleBase" id="RU362097"/>
    </source>
</evidence>
<keyword evidence="2" id="KW-0472">Membrane</keyword>
<evidence type="ECO:0000313" key="3">
    <source>
        <dbReference type="EMBL" id="NKZ37988.1"/>
    </source>
</evidence>
<accession>A0A846ZKB0</accession>
<keyword evidence="2" id="KW-0812">Transmembrane</keyword>
<dbReference type="Gene3D" id="2.20.200.10">
    <property type="entry name" value="Outer membrane efflux proteins (OEP)"/>
    <property type="match status" value="1"/>
</dbReference>
<evidence type="ECO:0000256" key="1">
    <source>
        <dbReference type="ARBA" id="ARBA00007613"/>
    </source>
</evidence>
<keyword evidence="2" id="KW-1134">Transmembrane beta strand</keyword>
<comment type="caution">
    <text evidence="3">The sequence shown here is derived from an EMBL/GenBank/DDBJ whole genome shotgun (WGS) entry which is preliminary data.</text>
</comment>
<keyword evidence="2" id="KW-0449">Lipoprotein</keyword>
<dbReference type="GO" id="GO:0009279">
    <property type="term" value="C:cell outer membrane"/>
    <property type="evidence" value="ECO:0007669"/>
    <property type="project" value="UniProtKB-SubCell"/>
</dbReference>
<dbReference type="Gene3D" id="1.20.1600.10">
    <property type="entry name" value="Outer membrane efflux proteins (OEP)"/>
    <property type="match status" value="1"/>
</dbReference>
<comment type="similarity">
    <text evidence="1 2">Belongs to the outer membrane factor (OMF) (TC 1.B.17) family.</text>
</comment>
<keyword evidence="2" id="KW-0564">Palmitate</keyword>
<dbReference type="AlphaFoldDB" id="A0A846ZKB0"/>
<proteinExistence type="inferred from homology"/>
<reference evidence="3 4" key="1">
    <citation type="journal article" date="2017" name="Int. J. Syst. Evol. Microbiol.">
        <title>Oleiagrimonas citrea sp. nov., a marine bacterium isolated from tidal flat sediment and emended description of the genus Oleiagrimonas Fang et al. 2015 and Oleiagrimonas soli.</title>
        <authorList>
            <person name="Yang S.H."/>
            <person name="Seo H.S."/>
            <person name="Seong C.N."/>
            <person name="Kwon K.K."/>
        </authorList>
    </citation>
    <scope>NUCLEOTIDE SEQUENCE [LARGE SCALE GENOMIC DNA]</scope>
    <source>
        <strain evidence="3 4">MEBiC09124</strain>
    </source>
</reference>
<sequence>MTLLGGCINTPLPKLDHALPAHWRHATATPAKRPPADLHDWWKTFHDPLINHLVDQALTGNLDVAMARERLLAARALYQTRHAPVLPSLRVRTDDPVDPDASSSYFVIGFDATWELGLFGRAQGISRVAAGHLFAARATLRDARVSLVAEVVREAIALRSAQASERCLQQILRARQRQAALVRRRVQLTLADRSDQARADAAADTARAALAQPRMEIQHAAQRLALLLGKNEPDPAWLHPGAQPRLGPTGPVAAPASLLRTRPGIAQAEANVVEAAGELGIAHADLYPHIGFGASMLWSTNIATYKHDGGTNAIGTLGPIIDIPLFDWGMRISHDHAQSHRLRAAVMAYRKAVLAGVADVENALGDLQQQRQRERADARAADAWRRASGSQRVRRRLGLSSDLDTIDARVAYERARLELVAARQDRDLAYVALYKALGGAPPLPARDDHAATAHPETH</sequence>
<dbReference type="NCBIfam" id="TIGR01845">
    <property type="entry name" value="outer_NodT"/>
    <property type="match status" value="1"/>
</dbReference>
<organism evidence="3 4">
    <name type="scientific">Oleiagrimonas citrea</name>
    <dbReference type="NCBI Taxonomy" id="1665687"/>
    <lineage>
        <taxon>Bacteria</taxon>
        <taxon>Pseudomonadati</taxon>
        <taxon>Pseudomonadota</taxon>
        <taxon>Gammaproteobacteria</taxon>
        <taxon>Lysobacterales</taxon>
        <taxon>Rhodanobacteraceae</taxon>
        <taxon>Oleiagrimonas</taxon>
    </lineage>
</organism>
<evidence type="ECO:0000313" key="4">
    <source>
        <dbReference type="Proteomes" id="UP000541636"/>
    </source>
</evidence>
<comment type="subcellular location">
    <subcellularLocation>
        <location evidence="2">Cell outer membrane</location>
        <topology evidence="2">Lipid-anchor</topology>
    </subcellularLocation>
</comment>
<dbReference type="PANTHER" id="PTHR30203:SF25">
    <property type="entry name" value="OUTER MEMBRANE PROTEIN-RELATED"/>
    <property type="match status" value="1"/>
</dbReference>
<dbReference type="PANTHER" id="PTHR30203">
    <property type="entry name" value="OUTER MEMBRANE CATION EFFLUX PROTEIN"/>
    <property type="match status" value="1"/>
</dbReference>
<gene>
    <name evidence="3" type="ORF">HF690_03345</name>
</gene>
<dbReference type="Pfam" id="PF02321">
    <property type="entry name" value="OEP"/>
    <property type="match status" value="2"/>
</dbReference>
<dbReference type="Proteomes" id="UP000541636">
    <property type="component" value="Unassembled WGS sequence"/>
</dbReference>
<dbReference type="GO" id="GO:0015562">
    <property type="term" value="F:efflux transmembrane transporter activity"/>
    <property type="evidence" value="ECO:0007669"/>
    <property type="project" value="InterPro"/>
</dbReference>
<protein>
    <submittedName>
        <fullName evidence="3">Efflux transporter outer membrane subunit</fullName>
    </submittedName>
</protein>
<name>A0A846ZKB0_9GAMM</name>
<dbReference type="EMBL" id="JAAZQD010000001">
    <property type="protein sequence ID" value="NKZ37988.1"/>
    <property type="molecule type" value="Genomic_DNA"/>
</dbReference>
<dbReference type="InterPro" id="IPR010131">
    <property type="entry name" value="MdtP/NodT-like"/>
</dbReference>
<dbReference type="SUPFAM" id="SSF56954">
    <property type="entry name" value="Outer membrane efflux proteins (OEP)"/>
    <property type="match status" value="1"/>
</dbReference>